<protein>
    <submittedName>
        <fullName evidence="5">Mrp family chromosome partitioning ATPase</fullName>
    </submittedName>
</protein>
<keyword evidence="2" id="KW-0067">ATP-binding</keyword>
<feature type="region of interest" description="Disordered" evidence="3">
    <location>
        <begin position="110"/>
        <end position="131"/>
    </location>
</feature>
<dbReference type="InterPro" id="IPR002586">
    <property type="entry name" value="CobQ/CobB/MinD/ParA_Nub-bd_dom"/>
</dbReference>
<dbReference type="InterPro" id="IPR027417">
    <property type="entry name" value="P-loop_NTPase"/>
</dbReference>
<dbReference type="GO" id="GO:0005524">
    <property type="term" value="F:ATP binding"/>
    <property type="evidence" value="ECO:0007669"/>
    <property type="project" value="UniProtKB-KW"/>
</dbReference>
<evidence type="ECO:0000256" key="2">
    <source>
        <dbReference type="ARBA" id="ARBA00022840"/>
    </source>
</evidence>
<dbReference type="GO" id="GO:0051782">
    <property type="term" value="P:negative regulation of cell division"/>
    <property type="evidence" value="ECO:0007669"/>
    <property type="project" value="TreeGrafter"/>
</dbReference>
<dbReference type="Gene3D" id="3.40.50.300">
    <property type="entry name" value="P-loop containing nucleotide triphosphate hydrolases"/>
    <property type="match status" value="1"/>
</dbReference>
<dbReference type="GO" id="GO:0009898">
    <property type="term" value="C:cytoplasmic side of plasma membrane"/>
    <property type="evidence" value="ECO:0007669"/>
    <property type="project" value="TreeGrafter"/>
</dbReference>
<evidence type="ECO:0000313" key="5">
    <source>
        <dbReference type="EMBL" id="NYI67971.1"/>
    </source>
</evidence>
<name>A0A7Z0IHY7_9MICO</name>
<dbReference type="PANTHER" id="PTHR43384">
    <property type="entry name" value="SEPTUM SITE-DETERMINING PROTEIN MIND HOMOLOG, CHLOROPLASTIC-RELATED"/>
    <property type="match status" value="1"/>
</dbReference>
<organism evidence="5 6">
    <name type="scientific">Spelaeicoccus albus</name>
    <dbReference type="NCBI Taxonomy" id="1280376"/>
    <lineage>
        <taxon>Bacteria</taxon>
        <taxon>Bacillati</taxon>
        <taxon>Actinomycetota</taxon>
        <taxon>Actinomycetes</taxon>
        <taxon>Micrococcales</taxon>
        <taxon>Brevibacteriaceae</taxon>
        <taxon>Spelaeicoccus</taxon>
    </lineage>
</organism>
<proteinExistence type="predicted"/>
<evidence type="ECO:0000256" key="3">
    <source>
        <dbReference type="SAM" id="MobiDB-lite"/>
    </source>
</evidence>
<dbReference type="Pfam" id="PF01656">
    <property type="entry name" value="CbiA"/>
    <property type="match status" value="1"/>
</dbReference>
<dbReference type="SUPFAM" id="SSF52540">
    <property type="entry name" value="P-loop containing nucleoside triphosphate hydrolases"/>
    <property type="match status" value="1"/>
</dbReference>
<reference evidence="5 6" key="1">
    <citation type="submission" date="2020-07" db="EMBL/GenBank/DDBJ databases">
        <title>Sequencing the genomes of 1000 actinobacteria strains.</title>
        <authorList>
            <person name="Klenk H.-P."/>
        </authorList>
    </citation>
    <scope>NUCLEOTIDE SEQUENCE [LARGE SCALE GENOMIC DNA]</scope>
    <source>
        <strain evidence="5 6">DSM 26341</strain>
    </source>
</reference>
<comment type="caution">
    <text evidence="5">The sequence shown here is derived from an EMBL/GenBank/DDBJ whole genome shotgun (WGS) entry which is preliminary data.</text>
</comment>
<dbReference type="GO" id="GO:0016887">
    <property type="term" value="F:ATP hydrolysis activity"/>
    <property type="evidence" value="ECO:0007669"/>
    <property type="project" value="TreeGrafter"/>
</dbReference>
<dbReference type="RefSeq" id="WP_179428346.1">
    <property type="nucleotide sequence ID" value="NZ_JACBZP010000001.1"/>
</dbReference>
<dbReference type="AlphaFoldDB" id="A0A7Z0IHY7"/>
<accession>A0A7Z0IHY7</accession>
<dbReference type="Proteomes" id="UP000539111">
    <property type="component" value="Unassembled WGS sequence"/>
</dbReference>
<evidence type="ECO:0000313" key="6">
    <source>
        <dbReference type="Proteomes" id="UP000539111"/>
    </source>
</evidence>
<dbReference type="InterPro" id="IPR050625">
    <property type="entry name" value="ParA/MinD_ATPase"/>
</dbReference>
<keyword evidence="6" id="KW-1185">Reference proteome</keyword>
<evidence type="ECO:0000256" key="1">
    <source>
        <dbReference type="ARBA" id="ARBA00022741"/>
    </source>
</evidence>
<evidence type="ECO:0000259" key="4">
    <source>
        <dbReference type="Pfam" id="PF01656"/>
    </source>
</evidence>
<feature type="domain" description="CobQ/CobB/MinD/ParA nucleotide binding" evidence="4">
    <location>
        <begin position="156"/>
        <end position="379"/>
    </location>
</feature>
<gene>
    <name evidence="5" type="ORF">BJY26_002277</name>
</gene>
<sequence length="432" mass="43868">MILPVLAALTGPAEARLVAGLAEHAGRVSVVRRPADIIELVAAAEAGVGRAAVIADDFPGLEVETVVRLHAAGVRVVAVGDEPDALTALGVDDIVETGADADRVAAALLAGPPPVPDGRDSGAPHPESAVTAGRRTGWEDLAGRSGTAREAPAAVITVWGTGGAPGRTTLAVNLAAELAATGNRTLLIDADSYGACAGAVLGLLDESAGLATVCRLAGRGTLDDVGLRTASSGITETLSVLTGITQSSRWPELTRARLAAVFDTARACADVVVIDCAAPIEQDEELSYDTDAPQRNAATLTAIDAADLTLLVGTADPIGLGRLVRAYADAADGLDTDVVPVVNGLRTRVVGSPAKARVTDALARFAGIDSPTMLPYDRAACDDALLRGVTLREADRRGSAARAIAALAVDLAAWLSIPGSRGAEPGRRRPAQ</sequence>
<keyword evidence="1" id="KW-0547">Nucleotide-binding</keyword>
<dbReference type="EMBL" id="JACBZP010000001">
    <property type="protein sequence ID" value="NYI67971.1"/>
    <property type="molecule type" value="Genomic_DNA"/>
</dbReference>
<dbReference type="GO" id="GO:0005829">
    <property type="term" value="C:cytosol"/>
    <property type="evidence" value="ECO:0007669"/>
    <property type="project" value="TreeGrafter"/>
</dbReference>
<dbReference type="PANTHER" id="PTHR43384:SF6">
    <property type="entry name" value="SEPTUM SITE-DETERMINING PROTEIN MIND HOMOLOG, CHLOROPLASTIC"/>
    <property type="match status" value="1"/>
</dbReference>